<evidence type="ECO:0000313" key="15">
    <source>
        <dbReference type="Proteomes" id="UP000199608"/>
    </source>
</evidence>
<dbReference type="Proteomes" id="UP000199608">
    <property type="component" value="Unassembled WGS sequence"/>
</dbReference>
<dbReference type="AlphaFoldDB" id="A0A1H2DQ85"/>
<evidence type="ECO:0000256" key="2">
    <source>
        <dbReference type="ARBA" id="ARBA00022448"/>
    </source>
</evidence>
<gene>
    <name evidence="14" type="ORF">SAMN04487931_101437</name>
</gene>
<keyword evidence="5" id="KW-0732">Signal</keyword>
<keyword evidence="7 10" id="KW-0472">Membrane</keyword>
<keyword evidence="3 10" id="KW-1134">Transmembrane beta strand</keyword>
<organism evidence="14 15">
    <name type="scientific">Desulfobacula phenolica</name>
    <dbReference type="NCBI Taxonomy" id="90732"/>
    <lineage>
        <taxon>Bacteria</taxon>
        <taxon>Pseudomonadati</taxon>
        <taxon>Thermodesulfobacteriota</taxon>
        <taxon>Desulfobacteria</taxon>
        <taxon>Desulfobacterales</taxon>
        <taxon>Desulfobacteraceae</taxon>
        <taxon>Desulfobacula</taxon>
    </lineage>
</organism>
<dbReference type="RefSeq" id="WP_175530245.1">
    <property type="nucleotide sequence ID" value="NZ_FNLL01000001.1"/>
</dbReference>
<evidence type="ECO:0000256" key="6">
    <source>
        <dbReference type="ARBA" id="ARBA00023077"/>
    </source>
</evidence>
<evidence type="ECO:0000256" key="1">
    <source>
        <dbReference type="ARBA" id="ARBA00004571"/>
    </source>
</evidence>
<evidence type="ECO:0000256" key="7">
    <source>
        <dbReference type="ARBA" id="ARBA00023136"/>
    </source>
</evidence>
<dbReference type="Gene3D" id="2.170.130.10">
    <property type="entry name" value="TonB-dependent receptor, plug domain"/>
    <property type="match status" value="1"/>
</dbReference>
<evidence type="ECO:0000256" key="9">
    <source>
        <dbReference type="ARBA" id="ARBA00023237"/>
    </source>
</evidence>
<dbReference type="Pfam" id="PF00593">
    <property type="entry name" value="TonB_dep_Rec_b-barrel"/>
    <property type="match status" value="1"/>
</dbReference>
<keyword evidence="6 11" id="KW-0798">TonB box</keyword>
<feature type="domain" description="TonB-dependent receptor plug" evidence="13">
    <location>
        <begin position="63"/>
        <end position="174"/>
    </location>
</feature>
<keyword evidence="4 10" id="KW-0812">Transmembrane</keyword>
<comment type="subcellular location">
    <subcellularLocation>
        <location evidence="1 10">Cell outer membrane</location>
        <topology evidence="1 10">Multi-pass membrane protein</topology>
    </subcellularLocation>
</comment>
<dbReference type="InterPro" id="IPR000531">
    <property type="entry name" value="Beta-barrel_TonB"/>
</dbReference>
<dbReference type="PANTHER" id="PTHR30069">
    <property type="entry name" value="TONB-DEPENDENT OUTER MEMBRANE RECEPTOR"/>
    <property type="match status" value="1"/>
</dbReference>
<keyword evidence="8" id="KW-0675">Receptor</keyword>
<evidence type="ECO:0000256" key="11">
    <source>
        <dbReference type="RuleBase" id="RU003357"/>
    </source>
</evidence>
<reference evidence="15" key="1">
    <citation type="submission" date="2016-10" db="EMBL/GenBank/DDBJ databases">
        <authorList>
            <person name="Varghese N."/>
            <person name="Submissions S."/>
        </authorList>
    </citation>
    <scope>NUCLEOTIDE SEQUENCE [LARGE SCALE GENOMIC DNA]</scope>
    <source>
        <strain evidence="15">DSM 3384</strain>
    </source>
</reference>
<proteinExistence type="inferred from homology"/>
<dbReference type="Pfam" id="PF07715">
    <property type="entry name" value="Plug"/>
    <property type="match status" value="1"/>
</dbReference>
<feature type="domain" description="TonB-dependent receptor-like beta-barrel" evidence="12">
    <location>
        <begin position="249"/>
        <end position="669"/>
    </location>
</feature>
<evidence type="ECO:0000259" key="12">
    <source>
        <dbReference type="Pfam" id="PF00593"/>
    </source>
</evidence>
<dbReference type="SUPFAM" id="SSF56935">
    <property type="entry name" value="Porins"/>
    <property type="match status" value="1"/>
</dbReference>
<keyword evidence="15" id="KW-1185">Reference proteome</keyword>
<dbReference type="InterPro" id="IPR012910">
    <property type="entry name" value="Plug_dom"/>
</dbReference>
<comment type="similarity">
    <text evidence="10 11">Belongs to the TonB-dependent receptor family.</text>
</comment>
<dbReference type="GO" id="GO:0009279">
    <property type="term" value="C:cell outer membrane"/>
    <property type="evidence" value="ECO:0007669"/>
    <property type="project" value="UniProtKB-SubCell"/>
</dbReference>
<accession>A0A1H2DQ85</accession>
<evidence type="ECO:0000256" key="8">
    <source>
        <dbReference type="ARBA" id="ARBA00023170"/>
    </source>
</evidence>
<protein>
    <submittedName>
        <fullName evidence="14">Iron complex outermembrane recepter protein</fullName>
    </submittedName>
</protein>
<evidence type="ECO:0000256" key="10">
    <source>
        <dbReference type="PROSITE-ProRule" id="PRU01360"/>
    </source>
</evidence>
<dbReference type="InterPro" id="IPR039426">
    <property type="entry name" value="TonB-dep_rcpt-like"/>
</dbReference>
<sequence>MPRIFFAKAATRNKIFLSNFILLLAGLLAFPVFIFAGDSVENEKIYSLDEIVVSTTRNEILVSDAAQSVTVLSKEKIMASPFERVEDIIRIVPGVYNTRHFATQTSGVSNPITVRGVGGNRVLLLVDGVPQNDNFNNSIAWVAWGHIPKEAIERIEIVRGPTSAMYGSEGIGGVIHIITKKSEINRKTSVRAEAGTSDTYAGNVFHSQTINNFGLLIAGGYEESDGFYMTQDPEDYEIKRHRESGKVFGKVSYDLDDVSSLDFAALYYDHETGKGRQFFYDELQLNQYSMNYTRQIGGNMDIKGLLYYNRADKSAYQDSSKDNFATLIRREDAPSSTWGADVQTTMPISDSIKLTLGTAFKNVCWDYDDEFVGSNRDEGAKGVQQQLSPFANMDINFMEKQLIVNMGARYDWIKTRDGANWDDDPDAGAAYSNKYGSDEDSSFSPKLGITYHLDDKTTLRASGGKGFRAPSLFELYKVHVRDGGKSFRHANPELEPEEIWAYDIGVQRMLLEKLQGRLTFYQSFASDYIGTRLTNSYQKGGKTYNEYVLDNISEVEMHGIEAELNWYPASNVSIFTNYTWNVSKIKENEANSFEEGQYLTNDPKHKFHAGVTYQNPELFNATLLLNYYIDKYYNVDEITQDTDDFWSADISVSRRFFNGITVYLNMENIFDSVDNEAIAPGTICSGGLKFEF</sequence>
<evidence type="ECO:0000256" key="3">
    <source>
        <dbReference type="ARBA" id="ARBA00022452"/>
    </source>
</evidence>
<dbReference type="CDD" id="cd01347">
    <property type="entry name" value="ligand_gated_channel"/>
    <property type="match status" value="1"/>
</dbReference>
<dbReference type="EMBL" id="FNLL01000001">
    <property type="protein sequence ID" value="SDT84911.1"/>
    <property type="molecule type" value="Genomic_DNA"/>
</dbReference>
<name>A0A1H2DQ85_9BACT</name>
<evidence type="ECO:0000313" key="14">
    <source>
        <dbReference type="EMBL" id="SDT84911.1"/>
    </source>
</evidence>
<dbReference type="InterPro" id="IPR036942">
    <property type="entry name" value="Beta-barrel_TonB_sf"/>
</dbReference>
<dbReference type="GO" id="GO:0015344">
    <property type="term" value="F:siderophore uptake transmembrane transporter activity"/>
    <property type="evidence" value="ECO:0007669"/>
    <property type="project" value="TreeGrafter"/>
</dbReference>
<evidence type="ECO:0000256" key="4">
    <source>
        <dbReference type="ARBA" id="ARBA00022692"/>
    </source>
</evidence>
<dbReference type="GO" id="GO:0044718">
    <property type="term" value="P:siderophore transmembrane transport"/>
    <property type="evidence" value="ECO:0007669"/>
    <property type="project" value="TreeGrafter"/>
</dbReference>
<evidence type="ECO:0000259" key="13">
    <source>
        <dbReference type="Pfam" id="PF07715"/>
    </source>
</evidence>
<dbReference type="PROSITE" id="PS52016">
    <property type="entry name" value="TONB_DEPENDENT_REC_3"/>
    <property type="match status" value="1"/>
</dbReference>
<keyword evidence="9 10" id="KW-0998">Cell outer membrane</keyword>
<evidence type="ECO:0000256" key="5">
    <source>
        <dbReference type="ARBA" id="ARBA00022729"/>
    </source>
</evidence>
<dbReference type="Gene3D" id="2.40.170.20">
    <property type="entry name" value="TonB-dependent receptor, beta-barrel domain"/>
    <property type="match status" value="1"/>
</dbReference>
<dbReference type="InterPro" id="IPR037066">
    <property type="entry name" value="Plug_dom_sf"/>
</dbReference>
<keyword evidence="2 10" id="KW-0813">Transport</keyword>
<dbReference type="PANTHER" id="PTHR30069:SF29">
    <property type="entry name" value="HEMOGLOBIN AND HEMOGLOBIN-HAPTOGLOBIN-BINDING PROTEIN 1-RELATED"/>
    <property type="match status" value="1"/>
</dbReference>